<evidence type="ECO:0000313" key="3">
    <source>
        <dbReference type="Proteomes" id="UP000570361"/>
    </source>
</evidence>
<proteinExistence type="predicted"/>
<dbReference type="SUPFAM" id="SSF141868">
    <property type="entry name" value="EAL domain-like"/>
    <property type="match status" value="1"/>
</dbReference>
<reference evidence="2 3" key="1">
    <citation type="submission" date="2020-08" db="EMBL/GenBank/DDBJ databases">
        <title>Genomic Encyclopedia of Type Strains, Phase III (KMG-III): the genomes of soil and plant-associated and newly described type strains.</title>
        <authorList>
            <person name="Whitman W."/>
        </authorList>
    </citation>
    <scope>NUCLEOTIDE SEQUENCE [LARGE SCALE GENOMIC DNA]</scope>
    <source>
        <strain evidence="2 3">CECT 5862</strain>
    </source>
</reference>
<dbReference type="GO" id="GO:0071111">
    <property type="term" value="F:cyclic-guanylate-specific phosphodiesterase activity"/>
    <property type="evidence" value="ECO:0007669"/>
    <property type="project" value="InterPro"/>
</dbReference>
<dbReference type="Pfam" id="PF10388">
    <property type="entry name" value="YkuI_C"/>
    <property type="match status" value="1"/>
</dbReference>
<dbReference type="AlphaFoldDB" id="A0A7W5B3K9"/>
<dbReference type="RefSeq" id="WP_183603864.1">
    <property type="nucleotide sequence ID" value="NZ_JACHXK010000022.1"/>
</dbReference>
<dbReference type="SUPFAM" id="SSF103190">
    <property type="entry name" value="Sensory domain-like"/>
    <property type="match status" value="1"/>
</dbReference>
<dbReference type="InterPro" id="IPR050706">
    <property type="entry name" value="Cyclic-di-GMP_PDE-like"/>
</dbReference>
<accession>A0A7W5B3K9</accession>
<sequence>MDTNFTAWLSAEAADRLVPYYQPILALDSRTIVGYEALGRYVTDEGVRSVGPFFADKTIPMEEQVRVDRMLREKAIADSSSRAEGAMLFLNIKPSWMYKTYVETGALPTLALLEKYGINPKRVVIEITEESFREPMEHLRTVVDIYREAGCLIAIDDVGSGYSDMDRIAQIEPHILKIDIHMLQRSKSHRGYYALLHSFSALASQIGASLLVEGVETQQDFERAIQVGARYVQGFLFARAEADFLPAGSFTSLIEQGLCQRRDRKIAEERRWNAEAEQLRLLIEQALEVGSLYLETIKEQGGCAGLDVGAADRFVEMLLPELSKQCLRVYLCSDEGIQRSSNYEQRVTGRWNREEQYRMLNWSWRPFFVPLALQLGDGSVQSTVSRAYTDLGGFDRIRTISVSVPGGGVLFADFHEGYV</sequence>
<name>A0A7W5B3K9_9BACL</name>
<dbReference type="InterPro" id="IPR029151">
    <property type="entry name" value="Sensor-like_sf"/>
</dbReference>
<dbReference type="InterPro" id="IPR035919">
    <property type="entry name" value="EAL_sf"/>
</dbReference>
<dbReference type="EMBL" id="JACHXK010000022">
    <property type="protein sequence ID" value="MBB3113793.1"/>
    <property type="molecule type" value="Genomic_DNA"/>
</dbReference>
<organism evidence="2 3">
    <name type="scientific">Paenibacillus phyllosphaerae</name>
    <dbReference type="NCBI Taxonomy" id="274593"/>
    <lineage>
        <taxon>Bacteria</taxon>
        <taxon>Bacillati</taxon>
        <taxon>Bacillota</taxon>
        <taxon>Bacilli</taxon>
        <taxon>Bacillales</taxon>
        <taxon>Paenibacillaceae</taxon>
        <taxon>Paenibacillus</taxon>
    </lineage>
</organism>
<keyword evidence="3" id="KW-1185">Reference proteome</keyword>
<comment type="caution">
    <text evidence="2">The sequence shown here is derived from an EMBL/GenBank/DDBJ whole genome shotgun (WGS) entry which is preliminary data.</text>
</comment>
<dbReference type="SMART" id="SM00052">
    <property type="entry name" value="EAL"/>
    <property type="match status" value="1"/>
</dbReference>
<dbReference type="PANTHER" id="PTHR33121:SF82">
    <property type="entry name" value="SIGNAL TRANSDUCTION PROTEIN CONTAINING A EAL DOMAIN"/>
    <property type="match status" value="1"/>
</dbReference>
<dbReference type="PANTHER" id="PTHR33121">
    <property type="entry name" value="CYCLIC DI-GMP PHOSPHODIESTERASE PDEF"/>
    <property type="match status" value="1"/>
</dbReference>
<evidence type="ECO:0000313" key="2">
    <source>
        <dbReference type="EMBL" id="MBB3113793.1"/>
    </source>
</evidence>
<gene>
    <name evidence="2" type="ORF">FHS18_005906</name>
</gene>
<dbReference type="CDD" id="cd01948">
    <property type="entry name" value="EAL"/>
    <property type="match status" value="1"/>
</dbReference>
<feature type="domain" description="EAL" evidence="1">
    <location>
        <begin position="1"/>
        <end position="254"/>
    </location>
</feature>
<dbReference type="InterPro" id="IPR018842">
    <property type="entry name" value="YkuI_C"/>
</dbReference>
<dbReference type="Gene3D" id="3.30.450.20">
    <property type="entry name" value="PAS domain"/>
    <property type="match status" value="1"/>
</dbReference>
<evidence type="ECO:0000259" key="1">
    <source>
        <dbReference type="PROSITE" id="PS50883"/>
    </source>
</evidence>
<dbReference type="Pfam" id="PF00563">
    <property type="entry name" value="EAL"/>
    <property type="match status" value="1"/>
</dbReference>
<dbReference type="Gene3D" id="3.20.20.450">
    <property type="entry name" value="EAL domain"/>
    <property type="match status" value="1"/>
</dbReference>
<dbReference type="PROSITE" id="PS50883">
    <property type="entry name" value="EAL"/>
    <property type="match status" value="1"/>
</dbReference>
<protein>
    <submittedName>
        <fullName evidence="2">EAL domain-containing protein (Putative c-di-GMP-specific phosphodiesterase class I)</fullName>
    </submittedName>
</protein>
<dbReference type="Proteomes" id="UP000570361">
    <property type="component" value="Unassembled WGS sequence"/>
</dbReference>
<dbReference type="InterPro" id="IPR001633">
    <property type="entry name" value="EAL_dom"/>
</dbReference>